<gene>
    <name evidence="2" type="ORF">CAS74_000303</name>
</gene>
<accession>A0A1Z8JTK1</accession>
<evidence type="ECO:0008006" key="4">
    <source>
        <dbReference type="Google" id="ProtNLM"/>
    </source>
</evidence>
<name>A0A1Z8JTK1_PICKU</name>
<dbReference type="EMBL" id="NHMM01000001">
    <property type="protein sequence ID" value="OUT23928.1"/>
    <property type="molecule type" value="Genomic_DNA"/>
</dbReference>
<proteinExistence type="predicted"/>
<protein>
    <recommendedName>
        <fullName evidence="4">SPS-sensor component PTR3</fullName>
    </recommendedName>
</protein>
<dbReference type="SUPFAM" id="SSF50978">
    <property type="entry name" value="WD40 repeat-like"/>
    <property type="match status" value="1"/>
</dbReference>
<dbReference type="Gene3D" id="2.130.10.10">
    <property type="entry name" value="YVTN repeat-like/Quinoprotein amine dehydrogenase"/>
    <property type="match status" value="1"/>
</dbReference>
<dbReference type="AlphaFoldDB" id="A0A1Z8JTK1"/>
<feature type="compositionally biased region" description="Low complexity" evidence="1">
    <location>
        <begin position="213"/>
        <end position="227"/>
    </location>
</feature>
<evidence type="ECO:0000313" key="2">
    <source>
        <dbReference type="EMBL" id="OUT23928.1"/>
    </source>
</evidence>
<sequence length="689" mass="76765">MVTAQDIAHHLQLLISIPVDVDISTSEQIIKYGPANDAVILSCGCIVSAKLAHKLESSPKNTPKCPICYSFNITVLAKCSKLRDLNTYLVKLTDELSNENSISSLQDHQKDTSYIPHKSTKNIDLANTDSTDMRSMFSNINIDSSSCVLPLEKQPTSLITHEARSDSANLTFLTAFHEALIEANSSSVDSTVTAKPSPLNAKDSFNVHDFNHSPKNSPSHSPKSLSLISCAGSPHKQRPRHSFSQNTSNLTRMLTTNSQATTKQQYTSKPSINKEFIYSKNFPFFRRVHTFNIHNSNFFLKNKLYVQTHLSADLTKLVLLSEKKWEVYSIDTEKPEVPPKLLCCGKSDASYGSDFDHLKKMNKEQILSNSNISNNKKNALELLDNWEHLNCQITKNLLIISGTRGFLRVIDINHKGKCIFTYQCNFPIRCLDISPNEDLIALGITGKDKYTQVEQAVIILLKLVPKTSKTPLQICTYPFSLPHRDPIGKLKFSSDSIMLAVSTVLESRFLIINLTHPSRPTLVMKSQRRLDTSLDSEGITDMAFFPDNRLMTICSLSHNSEPIIIDTNIASISGPDGIAKPKLLMKIDEVGSTIHKCCVSPRGDSVAYINRSGNVYIMTAPRMDDNDNRRVVSVFEVSNATRVKEAASLKFDPDGYKLYTLDRKGVLTIADFTAGTVEDHTVTRSKIVS</sequence>
<organism evidence="2 3">
    <name type="scientific">Pichia kudriavzevii</name>
    <name type="common">Yeast</name>
    <name type="synonym">Issatchenkia orientalis</name>
    <dbReference type="NCBI Taxonomy" id="4909"/>
    <lineage>
        <taxon>Eukaryota</taxon>
        <taxon>Fungi</taxon>
        <taxon>Dikarya</taxon>
        <taxon>Ascomycota</taxon>
        <taxon>Saccharomycotina</taxon>
        <taxon>Pichiomycetes</taxon>
        <taxon>Pichiales</taxon>
        <taxon>Pichiaceae</taxon>
        <taxon>Pichia</taxon>
    </lineage>
</organism>
<comment type="caution">
    <text evidence="2">The sequence shown here is derived from an EMBL/GenBank/DDBJ whole genome shotgun (WGS) entry which is preliminary data.</text>
</comment>
<dbReference type="Proteomes" id="UP000195871">
    <property type="component" value="Unassembled WGS sequence"/>
</dbReference>
<evidence type="ECO:0000313" key="3">
    <source>
        <dbReference type="Proteomes" id="UP000195871"/>
    </source>
</evidence>
<dbReference type="VEuPathDB" id="FungiDB:C5L36_0C02940"/>
<dbReference type="InterPro" id="IPR015943">
    <property type="entry name" value="WD40/YVTN_repeat-like_dom_sf"/>
</dbReference>
<dbReference type="InterPro" id="IPR036322">
    <property type="entry name" value="WD40_repeat_dom_sf"/>
</dbReference>
<evidence type="ECO:0000256" key="1">
    <source>
        <dbReference type="SAM" id="MobiDB-lite"/>
    </source>
</evidence>
<feature type="region of interest" description="Disordered" evidence="1">
    <location>
        <begin position="203"/>
        <end position="247"/>
    </location>
</feature>
<reference evidence="2 3" key="1">
    <citation type="submission" date="2017-05" db="EMBL/GenBank/DDBJ databases">
        <title>The Genome Sequence of Candida krusei Ckrusei653.</title>
        <authorList>
            <person name="Cuomo C."/>
            <person name="Forche A."/>
            <person name="Young S."/>
            <person name="Abouelleil A."/>
            <person name="Cao P."/>
            <person name="Chapman S."/>
            <person name="Cusick C."/>
            <person name="Shea T."/>
            <person name="Nusbaum C."/>
            <person name="Birren B."/>
        </authorList>
    </citation>
    <scope>NUCLEOTIDE SEQUENCE [LARGE SCALE GENOMIC DNA]</scope>
    <source>
        <strain evidence="2 3">Ckrusei653</strain>
    </source>
</reference>